<protein>
    <recommendedName>
        <fullName evidence="5">Tropomyosin</fullName>
    </recommendedName>
</protein>
<evidence type="ECO:0000313" key="4">
    <source>
        <dbReference type="Proteomes" id="UP000650833"/>
    </source>
</evidence>
<feature type="coiled-coil region" evidence="2">
    <location>
        <begin position="1"/>
        <end position="119"/>
    </location>
</feature>
<keyword evidence="4" id="KW-1185">Reference proteome</keyword>
<dbReference type="Pfam" id="PF00261">
    <property type="entry name" value="Tropomyosin"/>
    <property type="match status" value="1"/>
</dbReference>
<evidence type="ECO:0000256" key="2">
    <source>
        <dbReference type="SAM" id="Coils"/>
    </source>
</evidence>
<dbReference type="Gene3D" id="1.20.5.340">
    <property type="match status" value="1"/>
</dbReference>
<proteinExistence type="predicted"/>
<accession>A0A8H7UTK5</accession>
<gene>
    <name evidence="3" type="ORF">INT46_011599</name>
</gene>
<dbReference type="SUPFAM" id="SSF57997">
    <property type="entry name" value="Tropomyosin"/>
    <property type="match status" value="1"/>
</dbReference>
<evidence type="ECO:0008006" key="5">
    <source>
        <dbReference type="Google" id="ProtNLM"/>
    </source>
</evidence>
<reference evidence="3" key="1">
    <citation type="submission" date="2020-12" db="EMBL/GenBank/DDBJ databases">
        <title>Metabolic potential, ecology and presence of endohyphal bacteria is reflected in genomic diversity of Mucoromycotina.</title>
        <authorList>
            <person name="Muszewska A."/>
            <person name="Okrasinska A."/>
            <person name="Steczkiewicz K."/>
            <person name="Drgas O."/>
            <person name="Orlowska M."/>
            <person name="Perlinska-Lenart U."/>
            <person name="Aleksandrzak-Piekarczyk T."/>
            <person name="Szatraj K."/>
            <person name="Zielenkiewicz U."/>
            <person name="Pilsyk S."/>
            <person name="Malc E."/>
            <person name="Mieczkowski P."/>
            <person name="Kruszewska J.S."/>
            <person name="Biernat P."/>
            <person name="Pawlowska J."/>
        </authorList>
    </citation>
    <scope>NUCLEOTIDE SEQUENCE</scope>
    <source>
        <strain evidence="3">CBS 226.32</strain>
    </source>
</reference>
<evidence type="ECO:0000256" key="1">
    <source>
        <dbReference type="ARBA" id="ARBA00023054"/>
    </source>
</evidence>
<dbReference type="EMBL" id="JAEPRC010000990">
    <property type="protein sequence ID" value="KAG2190344.1"/>
    <property type="molecule type" value="Genomic_DNA"/>
</dbReference>
<organism evidence="3 4">
    <name type="scientific">Mucor plumbeus</name>
    <dbReference type="NCBI Taxonomy" id="97098"/>
    <lineage>
        <taxon>Eukaryota</taxon>
        <taxon>Fungi</taxon>
        <taxon>Fungi incertae sedis</taxon>
        <taxon>Mucoromycota</taxon>
        <taxon>Mucoromycotina</taxon>
        <taxon>Mucoromycetes</taxon>
        <taxon>Mucorales</taxon>
        <taxon>Mucorineae</taxon>
        <taxon>Mucoraceae</taxon>
        <taxon>Mucor</taxon>
    </lineage>
</organism>
<dbReference type="Proteomes" id="UP000650833">
    <property type="component" value="Unassembled WGS sequence"/>
</dbReference>
<comment type="caution">
    <text evidence="3">The sequence shown here is derived from an EMBL/GenBank/DDBJ whole genome shotgun (WGS) entry which is preliminary data.</text>
</comment>
<name>A0A8H7UTK5_9FUNG</name>
<keyword evidence="1 2" id="KW-0175">Coiled coil</keyword>
<sequence length="123" mass="14303">MEKFKEKLAVLRAEIDQANAKADEYRHIVNQLESDHIQKDHEIYSLQQKVKLIENQLNKTEVKLKSASANFQEANIRGDGLEKKTSKLELELEVAEKRNEEFKEMYKAAKEEMEALERELAGV</sequence>
<dbReference type="OrthoDB" id="128924at2759"/>
<dbReference type="InterPro" id="IPR000533">
    <property type="entry name" value="Tropomyosin"/>
</dbReference>
<dbReference type="AlphaFoldDB" id="A0A8H7UTK5"/>
<evidence type="ECO:0000313" key="3">
    <source>
        <dbReference type="EMBL" id="KAG2190344.1"/>
    </source>
</evidence>